<evidence type="ECO:0000313" key="1">
    <source>
        <dbReference type="EMBL" id="MBB3141108.1"/>
    </source>
</evidence>
<accession>A0A7W5G557</accession>
<dbReference type="Proteomes" id="UP000525987">
    <property type="component" value="Unassembled WGS sequence"/>
</dbReference>
<dbReference type="AlphaFoldDB" id="A0A7W5G557"/>
<dbReference type="EMBL" id="JACHXM010000007">
    <property type="protein sequence ID" value="MBB3141108.1"/>
    <property type="molecule type" value="Genomic_DNA"/>
</dbReference>
<organism evidence="1 2">
    <name type="scientific">Halomonas organivorans</name>
    <dbReference type="NCBI Taxonomy" id="257772"/>
    <lineage>
        <taxon>Bacteria</taxon>
        <taxon>Pseudomonadati</taxon>
        <taxon>Pseudomonadota</taxon>
        <taxon>Gammaproteobacteria</taxon>
        <taxon>Oceanospirillales</taxon>
        <taxon>Halomonadaceae</taxon>
        <taxon>Halomonas</taxon>
    </lineage>
</organism>
<reference evidence="1 2" key="1">
    <citation type="submission" date="2020-08" db="EMBL/GenBank/DDBJ databases">
        <title>Genomic Encyclopedia of Type Strains, Phase III (KMG-III): the genomes of soil and plant-associated and newly described type strains.</title>
        <authorList>
            <person name="Whitman W."/>
        </authorList>
    </citation>
    <scope>NUCLEOTIDE SEQUENCE [LARGE SCALE GENOMIC DNA]</scope>
    <source>
        <strain evidence="1 2">CECT 5995</strain>
    </source>
</reference>
<dbReference type="RefSeq" id="WP_183387487.1">
    <property type="nucleotide sequence ID" value="NZ_JACHXM010000007.1"/>
</dbReference>
<keyword evidence="2" id="KW-1185">Reference proteome</keyword>
<proteinExistence type="predicted"/>
<name>A0A7W5G557_9GAMM</name>
<protein>
    <recommendedName>
        <fullName evidence="3">Cthe-2314-like HEPN domain-containing protein</fullName>
    </recommendedName>
</protein>
<sequence length="225" mass="26425">MGFMEKFLEESYKEFEALADTVWKLNSSIDDLYEEEKAKLTTYFPNDPDLQAMRWSHEGYILDQVIPKALNYSLIVFLYIELETRLMKLCNYLCDNRELPVKPNELKGQGVIRYLKYIESFFNVPIDEVSGIEDVRSLGHLRNCIVHTNGFVNHSSNRKAIHHIVNQGRYLTKDRRDLRSGELALIKLEETEDGAKLKFDFHYPFMLCGYLQRFILSLVRTIIND</sequence>
<evidence type="ECO:0008006" key="3">
    <source>
        <dbReference type="Google" id="ProtNLM"/>
    </source>
</evidence>
<gene>
    <name evidence="1" type="ORF">FHR96_001982</name>
</gene>
<evidence type="ECO:0000313" key="2">
    <source>
        <dbReference type="Proteomes" id="UP000525987"/>
    </source>
</evidence>
<comment type="caution">
    <text evidence="1">The sequence shown here is derived from an EMBL/GenBank/DDBJ whole genome shotgun (WGS) entry which is preliminary data.</text>
</comment>